<dbReference type="InterPro" id="IPR013482">
    <property type="entry name" value="Molybde_CF_guanTrfase"/>
</dbReference>
<dbReference type="GO" id="GO:0005525">
    <property type="term" value="F:GTP binding"/>
    <property type="evidence" value="ECO:0007669"/>
    <property type="project" value="UniProtKB-UniRule"/>
</dbReference>
<dbReference type="PANTHER" id="PTHR19136">
    <property type="entry name" value="MOLYBDENUM COFACTOR GUANYLYLTRANSFERASE"/>
    <property type="match status" value="1"/>
</dbReference>
<dbReference type="Proteomes" id="UP000199206">
    <property type="component" value="Unassembled WGS sequence"/>
</dbReference>
<evidence type="ECO:0000256" key="5">
    <source>
        <dbReference type="ARBA" id="ARBA00022842"/>
    </source>
</evidence>
<keyword evidence="10" id="KW-0548">Nucleotidyltransferase</keyword>
<keyword evidence="11" id="KW-1185">Reference proteome</keyword>
<dbReference type="EMBL" id="FOCF01000001">
    <property type="protein sequence ID" value="SEM43001.1"/>
    <property type="molecule type" value="Genomic_DNA"/>
</dbReference>
<dbReference type="GO" id="GO:0005737">
    <property type="term" value="C:cytoplasm"/>
    <property type="evidence" value="ECO:0007669"/>
    <property type="project" value="UniProtKB-SubCell"/>
</dbReference>
<keyword evidence="3 8" id="KW-0479">Metal-binding</keyword>
<dbReference type="AlphaFoldDB" id="A0A1H7YAS4"/>
<keyword evidence="1 8" id="KW-0963">Cytoplasm</keyword>
<dbReference type="Gene3D" id="3.90.550.10">
    <property type="entry name" value="Spore Coat Polysaccharide Biosynthesis Protein SpsA, Chain A"/>
    <property type="match status" value="1"/>
</dbReference>
<dbReference type="Pfam" id="PF12804">
    <property type="entry name" value="NTP_transf_3"/>
    <property type="match status" value="1"/>
</dbReference>
<comment type="similarity">
    <text evidence="8">Belongs to the MobA family.</text>
</comment>
<dbReference type="HAMAP" id="MF_00316">
    <property type="entry name" value="MobA"/>
    <property type="match status" value="1"/>
</dbReference>
<dbReference type="SUPFAM" id="SSF53448">
    <property type="entry name" value="Nucleotide-diphospho-sugar transferases"/>
    <property type="match status" value="1"/>
</dbReference>
<feature type="binding site" evidence="8">
    <location>
        <begin position="9"/>
        <end position="11"/>
    </location>
    <ligand>
        <name>GTP</name>
        <dbReference type="ChEBI" id="CHEBI:37565"/>
    </ligand>
</feature>
<comment type="catalytic activity">
    <reaction evidence="8">
        <text>Mo-molybdopterin + GTP + H(+) = Mo-molybdopterin guanine dinucleotide + diphosphate</text>
        <dbReference type="Rhea" id="RHEA:34243"/>
        <dbReference type="ChEBI" id="CHEBI:15378"/>
        <dbReference type="ChEBI" id="CHEBI:33019"/>
        <dbReference type="ChEBI" id="CHEBI:37565"/>
        <dbReference type="ChEBI" id="CHEBI:71302"/>
        <dbReference type="ChEBI" id="CHEBI:71310"/>
        <dbReference type="EC" id="2.7.7.77"/>
    </reaction>
</comment>
<feature type="binding site" evidence="8">
    <location>
        <position position="90"/>
    </location>
    <ligand>
        <name>GTP</name>
        <dbReference type="ChEBI" id="CHEBI:37565"/>
    </ligand>
</feature>
<comment type="caution">
    <text evidence="8">Lacks conserved residue(s) required for the propagation of feature annotation.</text>
</comment>
<evidence type="ECO:0000256" key="6">
    <source>
        <dbReference type="ARBA" id="ARBA00023134"/>
    </source>
</evidence>
<feature type="binding site" evidence="8">
    <location>
        <position position="90"/>
    </location>
    <ligand>
        <name>Mg(2+)</name>
        <dbReference type="ChEBI" id="CHEBI:18420"/>
    </ligand>
</feature>
<keyword evidence="7 8" id="KW-0501">Molybdenum cofactor biosynthesis</keyword>
<evidence type="ECO:0000256" key="7">
    <source>
        <dbReference type="ARBA" id="ARBA00023150"/>
    </source>
</evidence>
<name>A0A1H7YAS4_9SPHN</name>
<evidence type="ECO:0000256" key="2">
    <source>
        <dbReference type="ARBA" id="ARBA00022679"/>
    </source>
</evidence>
<reference evidence="11" key="1">
    <citation type="submission" date="2016-10" db="EMBL/GenBank/DDBJ databases">
        <authorList>
            <person name="Varghese N."/>
            <person name="Submissions S."/>
        </authorList>
    </citation>
    <scope>NUCLEOTIDE SEQUENCE [LARGE SCALE GENOMIC DNA]</scope>
    <source>
        <strain evidence="11">S6-262</strain>
    </source>
</reference>
<keyword evidence="5 8" id="KW-0460">Magnesium</keyword>
<dbReference type="InterPro" id="IPR025877">
    <property type="entry name" value="MobA-like_NTP_Trfase"/>
</dbReference>
<feature type="domain" description="MobA-like NTP transferase" evidence="9">
    <location>
        <begin position="6"/>
        <end position="131"/>
    </location>
</feature>
<keyword evidence="4 8" id="KW-0547">Nucleotide-binding</keyword>
<proteinExistence type="inferred from homology"/>
<evidence type="ECO:0000313" key="10">
    <source>
        <dbReference type="EMBL" id="SEM43001.1"/>
    </source>
</evidence>
<accession>A0A1H7YAS4</accession>
<evidence type="ECO:0000256" key="1">
    <source>
        <dbReference type="ARBA" id="ARBA00022490"/>
    </source>
</evidence>
<keyword evidence="6 8" id="KW-0342">GTP-binding</keyword>
<gene>
    <name evidence="8" type="primary">mobA</name>
    <name evidence="10" type="ORF">SAMN05192583_0176</name>
</gene>
<organism evidence="10 11">
    <name type="scientific">Sphingomonas gellani</name>
    <dbReference type="NCBI Taxonomy" id="1166340"/>
    <lineage>
        <taxon>Bacteria</taxon>
        <taxon>Pseudomonadati</taxon>
        <taxon>Pseudomonadota</taxon>
        <taxon>Alphaproteobacteria</taxon>
        <taxon>Sphingomonadales</taxon>
        <taxon>Sphingomonadaceae</taxon>
        <taxon>Sphingomonas</taxon>
    </lineage>
</organism>
<sequence length="169" mass="17689">MTRLLGAVLAGGRSSRFGSDKAIALWDGKRLLDRARGLLDPWCDDVVVVGRDGGIADLPSPGLGPLGGIAAALDHGATRGFRCVLTISCDMPRVPKEVFEALLRRGPSYCVEAPVLGHWPAALGAQLLSYLETGPSRSVKAWAQSIGALPIDAEVPIANINTPADLLAL</sequence>
<evidence type="ECO:0000259" key="9">
    <source>
        <dbReference type="Pfam" id="PF12804"/>
    </source>
</evidence>
<comment type="subcellular location">
    <subcellularLocation>
        <location evidence="8">Cytoplasm</location>
    </subcellularLocation>
</comment>
<dbReference type="OrthoDB" id="9788394at2"/>
<dbReference type="GO" id="GO:0061603">
    <property type="term" value="F:molybdenum cofactor guanylyltransferase activity"/>
    <property type="evidence" value="ECO:0007669"/>
    <property type="project" value="UniProtKB-EC"/>
</dbReference>
<dbReference type="InterPro" id="IPR029044">
    <property type="entry name" value="Nucleotide-diphossugar_trans"/>
</dbReference>
<evidence type="ECO:0000256" key="4">
    <source>
        <dbReference type="ARBA" id="ARBA00022741"/>
    </source>
</evidence>
<dbReference type="RefSeq" id="WP_093663587.1">
    <property type="nucleotide sequence ID" value="NZ_FOCF01000001.1"/>
</dbReference>
<dbReference type="STRING" id="1166340.SAMN05192583_0176"/>
<protein>
    <recommendedName>
        <fullName evidence="8">Molybdenum cofactor guanylyltransferase</fullName>
        <shortName evidence="8">MoCo guanylyltransferase</shortName>
        <ecNumber evidence="8">2.7.7.77</ecNumber>
    </recommendedName>
    <alternativeName>
        <fullName evidence="8">GTP:molybdopterin guanylyltransferase</fullName>
    </alternativeName>
    <alternativeName>
        <fullName evidence="8">Mo-MPT guanylyltransferase</fullName>
    </alternativeName>
    <alternativeName>
        <fullName evidence="8">Molybdopterin guanylyltransferase</fullName>
    </alternativeName>
    <alternativeName>
        <fullName evidence="8">Molybdopterin-guanine dinucleotide synthase</fullName>
        <shortName evidence="8">MGD synthase</shortName>
    </alternativeName>
</protein>
<dbReference type="GO" id="GO:0046872">
    <property type="term" value="F:metal ion binding"/>
    <property type="evidence" value="ECO:0007669"/>
    <property type="project" value="UniProtKB-KW"/>
</dbReference>
<comment type="domain">
    <text evidence="8">The N-terminal domain determines nucleotide recognition and specific binding, while the C-terminal domain determines the specific binding to the target protein.</text>
</comment>
<dbReference type="GO" id="GO:0006777">
    <property type="term" value="P:Mo-molybdopterin cofactor biosynthetic process"/>
    <property type="evidence" value="ECO:0007669"/>
    <property type="project" value="UniProtKB-KW"/>
</dbReference>
<evidence type="ECO:0000256" key="8">
    <source>
        <dbReference type="HAMAP-Rule" id="MF_00316"/>
    </source>
</evidence>
<keyword evidence="2 8" id="KW-0808">Transferase</keyword>
<dbReference type="PANTHER" id="PTHR19136:SF81">
    <property type="entry name" value="MOLYBDENUM COFACTOR GUANYLYLTRANSFERASE"/>
    <property type="match status" value="1"/>
</dbReference>
<feature type="binding site" evidence="8">
    <location>
        <position position="21"/>
    </location>
    <ligand>
        <name>GTP</name>
        <dbReference type="ChEBI" id="CHEBI:37565"/>
    </ligand>
</feature>
<comment type="function">
    <text evidence="8">Transfers a GMP moiety from GTP to Mo-molybdopterin (Mo-MPT) cofactor (Moco or molybdenum cofactor) to form Mo-molybdopterin guanine dinucleotide (Mo-MGD) cofactor.</text>
</comment>
<evidence type="ECO:0000256" key="3">
    <source>
        <dbReference type="ARBA" id="ARBA00022723"/>
    </source>
</evidence>
<evidence type="ECO:0000313" key="11">
    <source>
        <dbReference type="Proteomes" id="UP000199206"/>
    </source>
</evidence>
<dbReference type="CDD" id="cd02503">
    <property type="entry name" value="MobA"/>
    <property type="match status" value="1"/>
</dbReference>
<comment type="subunit">
    <text evidence="8">Monomer.</text>
</comment>
<dbReference type="EC" id="2.7.7.77" evidence="8"/>
<comment type="cofactor">
    <cofactor evidence="8">
        <name>Mg(2+)</name>
        <dbReference type="ChEBI" id="CHEBI:18420"/>
    </cofactor>
</comment>